<evidence type="ECO:0000313" key="3">
    <source>
        <dbReference type="Proteomes" id="UP000886751"/>
    </source>
</evidence>
<dbReference type="CDD" id="cd21809">
    <property type="entry name" value="ABC-2_lan_permease-like"/>
    <property type="match status" value="1"/>
</dbReference>
<reference evidence="2" key="1">
    <citation type="journal article" date="2021" name="PeerJ">
        <title>Extensive microbial diversity within the chicken gut microbiome revealed by metagenomics and culture.</title>
        <authorList>
            <person name="Gilroy R."/>
            <person name="Ravi A."/>
            <person name="Getino M."/>
            <person name="Pursley I."/>
            <person name="Horton D.L."/>
            <person name="Alikhan N.F."/>
            <person name="Baker D."/>
            <person name="Gharbi K."/>
            <person name="Hall N."/>
            <person name="Watson M."/>
            <person name="Adriaenssens E.M."/>
            <person name="Foster-Nyarko E."/>
            <person name="Jarju S."/>
            <person name="Secka A."/>
            <person name="Antonio M."/>
            <person name="Oren A."/>
            <person name="Chaudhuri R.R."/>
            <person name="La Ragione R."/>
            <person name="Hildebrand F."/>
            <person name="Pallen M.J."/>
        </authorList>
    </citation>
    <scope>NUCLEOTIDE SEQUENCE</scope>
    <source>
        <strain evidence="2">ChiHecec2B26-7398</strain>
    </source>
</reference>
<keyword evidence="1" id="KW-0812">Transmembrane</keyword>
<comment type="caution">
    <text evidence="2">The sequence shown here is derived from an EMBL/GenBank/DDBJ whole genome shotgun (WGS) entry which is preliminary data.</text>
</comment>
<dbReference type="EMBL" id="DXEI01000128">
    <property type="protein sequence ID" value="HIX95510.1"/>
    <property type="molecule type" value="Genomic_DNA"/>
</dbReference>
<dbReference type="Pfam" id="PF12730">
    <property type="entry name" value="ABC2_membrane_4"/>
    <property type="match status" value="1"/>
</dbReference>
<keyword evidence="1" id="KW-0472">Membrane</keyword>
<organism evidence="2 3">
    <name type="scientific">Candidatus Gemmiger excrementipullorum</name>
    <dbReference type="NCBI Taxonomy" id="2838610"/>
    <lineage>
        <taxon>Bacteria</taxon>
        <taxon>Bacillati</taxon>
        <taxon>Bacillota</taxon>
        <taxon>Clostridia</taxon>
        <taxon>Eubacteriales</taxon>
        <taxon>Gemmiger</taxon>
    </lineage>
</organism>
<keyword evidence="1" id="KW-1133">Transmembrane helix</keyword>
<dbReference type="AlphaFoldDB" id="A0A9D2BUG8"/>
<sequence length="244" mass="27218">MFLRCFRAEDRKLHASPIWILFFLLPVISAVYGTFNYLQNLGILQDQWYSLWTQHTLFYALFFYPVLVGVYAAYLWRLEHRGHNWNLIMAAPVRPLALFLAKYVVVLKLVLLTQLLVFGLYVLCGKAFAHLPGRPPVETLLFLLRGLVGGQCVIALQLVLSMLIRSFAVPVFIGLAGGVAGMLCASKGAGLAFPYALMQVGMNANKSEDLLAGQYGGFLLASALWLALFLVLAHLLLTRRDVRA</sequence>
<feature type="transmembrane region" description="Helical" evidence="1">
    <location>
        <begin position="171"/>
        <end position="195"/>
    </location>
</feature>
<feature type="transmembrane region" description="Helical" evidence="1">
    <location>
        <begin position="20"/>
        <end position="38"/>
    </location>
</feature>
<name>A0A9D2BUG8_9FIRM</name>
<reference evidence="2" key="2">
    <citation type="submission" date="2021-04" db="EMBL/GenBank/DDBJ databases">
        <authorList>
            <person name="Gilroy R."/>
        </authorList>
    </citation>
    <scope>NUCLEOTIDE SEQUENCE</scope>
    <source>
        <strain evidence="2">ChiHecec2B26-7398</strain>
    </source>
</reference>
<feature type="transmembrane region" description="Helical" evidence="1">
    <location>
        <begin position="142"/>
        <end position="164"/>
    </location>
</feature>
<feature type="transmembrane region" description="Helical" evidence="1">
    <location>
        <begin position="58"/>
        <end position="76"/>
    </location>
</feature>
<accession>A0A9D2BUG8</accession>
<protein>
    <submittedName>
        <fullName evidence="2">ABC transporter permease</fullName>
    </submittedName>
</protein>
<dbReference type="Proteomes" id="UP000886751">
    <property type="component" value="Unassembled WGS sequence"/>
</dbReference>
<evidence type="ECO:0000256" key="1">
    <source>
        <dbReference type="SAM" id="Phobius"/>
    </source>
</evidence>
<feature type="transmembrane region" description="Helical" evidence="1">
    <location>
        <begin position="215"/>
        <end position="237"/>
    </location>
</feature>
<evidence type="ECO:0000313" key="2">
    <source>
        <dbReference type="EMBL" id="HIX95510.1"/>
    </source>
</evidence>
<gene>
    <name evidence="2" type="ORF">H9846_08650</name>
</gene>
<feature type="transmembrane region" description="Helical" evidence="1">
    <location>
        <begin position="96"/>
        <end position="122"/>
    </location>
</feature>
<proteinExistence type="predicted"/>